<proteinExistence type="predicted"/>
<evidence type="ECO:0000313" key="2">
    <source>
        <dbReference type="EMBL" id="GMH87415.1"/>
    </source>
</evidence>
<protein>
    <recommendedName>
        <fullName evidence="4">Serine aminopeptidase S33 domain-containing protein</fullName>
    </recommendedName>
</protein>
<gene>
    <name evidence="2" type="ORF">TrST_g13308</name>
</gene>
<accession>A0A9W7BJQ0</accession>
<evidence type="ECO:0008006" key="4">
    <source>
        <dbReference type="Google" id="ProtNLM"/>
    </source>
</evidence>
<comment type="caution">
    <text evidence="2">The sequence shown here is derived from an EMBL/GenBank/DDBJ whole genome shotgun (WGS) entry which is preliminary data.</text>
</comment>
<organism evidence="2 3">
    <name type="scientific">Triparma strigata</name>
    <dbReference type="NCBI Taxonomy" id="1606541"/>
    <lineage>
        <taxon>Eukaryota</taxon>
        <taxon>Sar</taxon>
        <taxon>Stramenopiles</taxon>
        <taxon>Ochrophyta</taxon>
        <taxon>Bolidophyceae</taxon>
        <taxon>Parmales</taxon>
        <taxon>Triparmaceae</taxon>
        <taxon>Triparma</taxon>
    </lineage>
</organism>
<dbReference type="PANTHER" id="PTHR12277:SF81">
    <property type="entry name" value="PROTEIN ABHD13"/>
    <property type="match status" value="1"/>
</dbReference>
<evidence type="ECO:0000256" key="1">
    <source>
        <dbReference type="SAM" id="MobiDB-lite"/>
    </source>
</evidence>
<feature type="region of interest" description="Disordered" evidence="1">
    <location>
        <begin position="386"/>
        <end position="419"/>
    </location>
</feature>
<dbReference type="Proteomes" id="UP001165085">
    <property type="component" value="Unassembled WGS sequence"/>
</dbReference>
<dbReference type="InterPro" id="IPR029058">
    <property type="entry name" value="AB_hydrolase_fold"/>
</dbReference>
<dbReference type="AlphaFoldDB" id="A0A9W7BJQ0"/>
<dbReference type="Gene3D" id="3.40.50.1820">
    <property type="entry name" value="alpha/beta hydrolase"/>
    <property type="match status" value="1"/>
</dbReference>
<evidence type="ECO:0000313" key="3">
    <source>
        <dbReference type="Proteomes" id="UP001165085"/>
    </source>
</evidence>
<feature type="compositionally biased region" description="Basic and acidic residues" evidence="1">
    <location>
        <begin position="389"/>
        <end position="412"/>
    </location>
</feature>
<dbReference type="PANTHER" id="PTHR12277">
    <property type="entry name" value="ALPHA/BETA HYDROLASE DOMAIN-CONTAINING PROTEIN"/>
    <property type="match status" value="1"/>
</dbReference>
<keyword evidence="3" id="KW-1185">Reference proteome</keyword>
<name>A0A9W7BJQ0_9STRA</name>
<dbReference type="OrthoDB" id="446723at2759"/>
<dbReference type="EMBL" id="BRXY01000328">
    <property type="protein sequence ID" value="GMH87415.1"/>
    <property type="molecule type" value="Genomic_DNA"/>
</dbReference>
<sequence length="419" mass="46061">MSTVSDSTSHPNPSRRPFCTLPPSCLSKCLPPCLALCLPTPIPDIVQTYIDSNYDTQKIASNLTFFPPSIPPYSGTYTSTSNKSISPLRLLKLHTLLPSSPSTSYPSSSPLQTFYTTHLSIPISLTFLTSTSPKSVTILSHGNASDIGTMLHRSESIAENTGSVVVCYDYKGYGESEEDKTTEWETYETIFSIYTTFLPLLPSLLSRYVSLSEDYNVYLYGQSVGSGPSVWLASGGGRGNNGGCEDGPLSLCLRTLCLNYFCCRPLPPPPSSGWRLTPSPIKIKGVILHSPFLSGMRVLTGNRILGCLDIYGNLYRVKYVDAEVFVIHGVEDEDVKVEQGERLRDVSGGEIWRVEGRGHNDVMEGNEGEFGRRMKEFYDRGGGEIMEMEMERGGEEEGTKGKGGKEKEERTVNTETNSI</sequence>
<reference evidence="3" key="1">
    <citation type="journal article" date="2023" name="Commun. Biol.">
        <title>Genome analysis of Parmales, the sister group of diatoms, reveals the evolutionary specialization of diatoms from phago-mixotrophs to photoautotrophs.</title>
        <authorList>
            <person name="Ban H."/>
            <person name="Sato S."/>
            <person name="Yoshikawa S."/>
            <person name="Yamada K."/>
            <person name="Nakamura Y."/>
            <person name="Ichinomiya M."/>
            <person name="Sato N."/>
            <person name="Blanc-Mathieu R."/>
            <person name="Endo H."/>
            <person name="Kuwata A."/>
            <person name="Ogata H."/>
        </authorList>
    </citation>
    <scope>NUCLEOTIDE SEQUENCE [LARGE SCALE GENOMIC DNA]</scope>
    <source>
        <strain evidence="3">NIES 3701</strain>
    </source>
</reference>
<dbReference type="SUPFAM" id="SSF53474">
    <property type="entry name" value="alpha/beta-Hydrolases"/>
    <property type="match status" value="1"/>
</dbReference>